<dbReference type="Gene3D" id="1.10.3720.10">
    <property type="entry name" value="MetI-like"/>
    <property type="match status" value="1"/>
</dbReference>
<feature type="transmembrane region" description="Helical" evidence="7">
    <location>
        <begin position="123"/>
        <end position="145"/>
    </location>
</feature>
<gene>
    <name evidence="9" type="ORF">ACFQ2I_08210</name>
</gene>
<evidence type="ECO:0000256" key="4">
    <source>
        <dbReference type="ARBA" id="ARBA00022692"/>
    </source>
</evidence>
<evidence type="ECO:0000256" key="6">
    <source>
        <dbReference type="ARBA" id="ARBA00023136"/>
    </source>
</evidence>
<dbReference type="InterPro" id="IPR000515">
    <property type="entry name" value="MetI-like"/>
</dbReference>
<dbReference type="PROSITE" id="PS50928">
    <property type="entry name" value="ABC_TM1"/>
    <property type="match status" value="1"/>
</dbReference>
<feature type="transmembrane region" description="Helical" evidence="7">
    <location>
        <begin position="260"/>
        <end position="281"/>
    </location>
</feature>
<dbReference type="EMBL" id="JBHTJZ010000009">
    <property type="protein sequence ID" value="MFD0959372.1"/>
    <property type="molecule type" value="Genomic_DNA"/>
</dbReference>
<protein>
    <submittedName>
        <fullName evidence="9">Carbohydrate ABC transporter permease</fullName>
    </submittedName>
</protein>
<keyword evidence="6 7" id="KW-0472">Membrane</keyword>
<evidence type="ECO:0000259" key="8">
    <source>
        <dbReference type="PROSITE" id="PS50928"/>
    </source>
</evidence>
<keyword evidence="4 7" id="KW-0812">Transmembrane</keyword>
<feature type="transmembrane region" description="Helical" evidence="7">
    <location>
        <begin position="12"/>
        <end position="32"/>
    </location>
</feature>
<evidence type="ECO:0000256" key="7">
    <source>
        <dbReference type="RuleBase" id="RU363032"/>
    </source>
</evidence>
<sequence length="295" mass="33108">MDNRLKSLKSNVLHALFLVVSLIWVYPVIWAITSSVKTTKEMYSGSIKPWPDKLEWSFFLPGNWGQLKGVFQFSNFSKAWYIADFQKYFVNTVIFTALVVVIILVLCILTGYVLGRYSFPGKIVFVSLISATMFIPSGYTIIPIWQLINALGLGKSIWGLVLAESGGTHVLYILLFMAYFAGIPKDLEESSRIDGAGFFRTFMFVMLPLAKPVMATTVILQLIHTWNSFFIPLIFTVHRPDLRTLGVGLYTFVKDYSSDLSGMAAGITISFIPIIIVFILFQRYFVEGIAGAVKG</sequence>
<dbReference type="PANTHER" id="PTHR43744">
    <property type="entry name" value="ABC TRANSPORTER PERMEASE PROTEIN MG189-RELATED-RELATED"/>
    <property type="match status" value="1"/>
</dbReference>
<reference evidence="10" key="1">
    <citation type="journal article" date="2019" name="Int. J. Syst. Evol. Microbiol.">
        <title>The Global Catalogue of Microorganisms (GCM) 10K type strain sequencing project: providing services to taxonomists for standard genome sequencing and annotation.</title>
        <authorList>
            <consortium name="The Broad Institute Genomics Platform"/>
            <consortium name="The Broad Institute Genome Sequencing Center for Infectious Disease"/>
            <person name="Wu L."/>
            <person name="Ma J."/>
        </authorList>
    </citation>
    <scope>NUCLEOTIDE SEQUENCE [LARGE SCALE GENOMIC DNA]</scope>
    <source>
        <strain evidence="10">CCUG 59129</strain>
    </source>
</reference>
<dbReference type="CDD" id="cd06261">
    <property type="entry name" value="TM_PBP2"/>
    <property type="match status" value="1"/>
</dbReference>
<dbReference type="PANTHER" id="PTHR43744:SF12">
    <property type="entry name" value="ABC TRANSPORTER PERMEASE PROTEIN MG189-RELATED"/>
    <property type="match status" value="1"/>
</dbReference>
<dbReference type="Pfam" id="PF00528">
    <property type="entry name" value="BPD_transp_1"/>
    <property type="match status" value="1"/>
</dbReference>
<accession>A0ABW3HPB3</accession>
<evidence type="ECO:0000256" key="2">
    <source>
        <dbReference type="ARBA" id="ARBA00022448"/>
    </source>
</evidence>
<feature type="transmembrane region" description="Helical" evidence="7">
    <location>
        <begin position="88"/>
        <end position="114"/>
    </location>
</feature>
<feature type="transmembrane region" description="Helical" evidence="7">
    <location>
        <begin position="157"/>
        <end position="181"/>
    </location>
</feature>
<dbReference type="SUPFAM" id="SSF161098">
    <property type="entry name" value="MetI-like"/>
    <property type="match status" value="1"/>
</dbReference>
<evidence type="ECO:0000256" key="5">
    <source>
        <dbReference type="ARBA" id="ARBA00022989"/>
    </source>
</evidence>
<name>A0ABW3HPB3_9BACL</name>
<organism evidence="9 10">
    <name type="scientific">Paenibacillus chungangensis</name>
    <dbReference type="NCBI Taxonomy" id="696535"/>
    <lineage>
        <taxon>Bacteria</taxon>
        <taxon>Bacillati</taxon>
        <taxon>Bacillota</taxon>
        <taxon>Bacilli</taxon>
        <taxon>Bacillales</taxon>
        <taxon>Paenibacillaceae</taxon>
        <taxon>Paenibacillus</taxon>
    </lineage>
</organism>
<keyword evidence="5 7" id="KW-1133">Transmembrane helix</keyword>
<evidence type="ECO:0000256" key="3">
    <source>
        <dbReference type="ARBA" id="ARBA00022475"/>
    </source>
</evidence>
<feature type="domain" description="ABC transmembrane type-1" evidence="8">
    <location>
        <begin position="89"/>
        <end position="281"/>
    </location>
</feature>
<comment type="similarity">
    <text evidence="7">Belongs to the binding-protein-dependent transport system permease family.</text>
</comment>
<keyword evidence="2 7" id="KW-0813">Transport</keyword>
<feature type="transmembrane region" description="Helical" evidence="7">
    <location>
        <begin position="202"/>
        <end position="223"/>
    </location>
</feature>
<proteinExistence type="inferred from homology"/>
<evidence type="ECO:0000313" key="10">
    <source>
        <dbReference type="Proteomes" id="UP001596989"/>
    </source>
</evidence>
<comment type="subcellular location">
    <subcellularLocation>
        <location evidence="1 7">Cell membrane</location>
        <topology evidence="1 7">Multi-pass membrane protein</topology>
    </subcellularLocation>
</comment>
<evidence type="ECO:0000313" key="9">
    <source>
        <dbReference type="EMBL" id="MFD0959372.1"/>
    </source>
</evidence>
<keyword evidence="3" id="KW-1003">Cell membrane</keyword>
<dbReference type="RefSeq" id="WP_377563480.1">
    <property type="nucleotide sequence ID" value="NZ_JBHTJZ010000009.1"/>
</dbReference>
<comment type="caution">
    <text evidence="9">The sequence shown here is derived from an EMBL/GenBank/DDBJ whole genome shotgun (WGS) entry which is preliminary data.</text>
</comment>
<dbReference type="Proteomes" id="UP001596989">
    <property type="component" value="Unassembled WGS sequence"/>
</dbReference>
<keyword evidence="10" id="KW-1185">Reference proteome</keyword>
<evidence type="ECO:0000256" key="1">
    <source>
        <dbReference type="ARBA" id="ARBA00004651"/>
    </source>
</evidence>
<dbReference type="InterPro" id="IPR035906">
    <property type="entry name" value="MetI-like_sf"/>
</dbReference>